<reference evidence="1 2" key="1">
    <citation type="submission" date="2011-05" db="EMBL/GenBank/DDBJ databases">
        <title>Complete sequence of chromosome 2 of Sphingobium chlorophenolicum L-1.</title>
        <authorList>
            <consortium name="US DOE Joint Genome Institute"/>
            <person name="Lucas S."/>
            <person name="Han J."/>
            <person name="Lapidus A."/>
            <person name="Cheng J.-F."/>
            <person name="Goodwin L."/>
            <person name="Pitluck S."/>
            <person name="Peters L."/>
            <person name="Daligault H."/>
            <person name="Han C."/>
            <person name="Tapia R."/>
            <person name="Land M."/>
            <person name="Hauser L."/>
            <person name="Kyrpides N."/>
            <person name="Ivanova N."/>
            <person name="Pagani I."/>
            <person name="Turner P."/>
            <person name="Copley S."/>
            <person name="Woyke T."/>
        </authorList>
    </citation>
    <scope>NUCLEOTIDE SEQUENCE [LARGE SCALE GENOMIC DNA]</scope>
    <source>
        <strain evidence="1 2">L-1</strain>
    </source>
</reference>
<gene>
    <name evidence="1" type="ORF">Sphch_3282</name>
</gene>
<accession>F6F375</accession>
<organism evidence="1 2">
    <name type="scientific">Sphingobium chlorophenolicum L-1</name>
    <dbReference type="NCBI Taxonomy" id="690566"/>
    <lineage>
        <taxon>Bacteria</taxon>
        <taxon>Pseudomonadati</taxon>
        <taxon>Pseudomonadota</taxon>
        <taxon>Alphaproteobacteria</taxon>
        <taxon>Sphingomonadales</taxon>
        <taxon>Sphingomonadaceae</taxon>
        <taxon>Sphingobium</taxon>
    </lineage>
</organism>
<sequence length="76" mass="8834">MDAGRFVIIDTMWVRIEGQIDCDAQMYKWRHLIENHFAKIKEFPGIATRYDKTDTSFRANLNLTATLIAVDKCPQT</sequence>
<keyword evidence="2" id="KW-1185">Reference proteome</keyword>
<name>F6F375_SPHCR</name>
<proteinExistence type="predicted"/>
<evidence type="ECO:0008006" key="3">
    <source>
        <dbReference type="Google" id="ProtNLM"/>
    </source>
</evidence>
<dbReference type="EMBL" id="CP002799">
    <property type="protein sequence ID" value="AEG50887.1"/>
    <property type="molecule type" value="Genomic_DNA"/>
</dbReference>
<dbReference type="KEGG" id="sch:Sphch_3282"/>
<dbReference type="AlphaFoldDB" id="F6F375"/>
<evidence type="ECO:0000313" key="1">
    <source>
        <dbReference type="EMBL" id="AEG50887.1"/>
    </source>
</evidence>
<dbReference type="HOGENOM" id="CLU_055261_9_3_5"/>
<protein>
    <recommendedName>
        <fullName evidence="3">Transposase</fullName>
    </recommendedName>
</protein>
<evidence type="ECO:0000313" key="2">
    <source>
        <dbReference type="Proteomes" id="UP000007150"/>
    </source>
</evidence>
<dbReference type="Proteomes" id="UP000007150">
    <property type="component" value="Chromosome 2"/>
</dbReference>